<feature type="signal peptide" evidence="1">
    <location>
        <begin position="1"/>
        <end position="24"/>
    </location>
</feature>
<accession>A0A8J6TLA4</accession>
<feature type="chain" id="PRO_5035284974" evidence="1">
    <location>
        <begin position="25"/>
        <end position="329"/>
    </location>
</feature>
<protein>
    <submittedName>
        <fullName evidence="2">Uncharacterized protein</fullName>
    </submittedName>
</protein>
<name>A0A8J6TLA4_9BACT</name>
<proteinExistence type="predicted"/>
<dbReference type="EMBL" id="JACNIG010000122">
    <property type="protein sequence ID" value="MBC8431226.1"/>
    <property type="molecule type" value="Genomic_DNA"/>
</dbReference>
<organism evidence="2 3">
    <name type="scientific">Candidatus Desulfatibia vada</name>
    <dbReference type="NCBI Taxonomy" id="2841696"/>
    <lineage>
        <taxon>Bacteria</taxon>
        <taxon>Pseudomonadati</taxon>
        <taxon>Thermodesulfobacteriota</taxon>
        <taxon>Desulfobacteria</taxon>
        <taxon>Desulfobacterales</taxon>
        <taxon>Desulfobacterales incertae sedis</taxon>
        <taxon>Candidatus Desulfatibia</taxon>
    </lineage>
</organism>
<evidence type="ECO:0000256" key="1">
    <source>
        <dbReference type="SAM" id="SignalP"/>
    </source>
</evidence>
<dbReference type="AlphaFoldDB" id="A0A8J6TLA4"/>
<dbReference type="Proteomes" id="UP000605201">
    <property type="component" value="Unassembled WGS sequence"/>
</dbReference>
<reference evidence="2 3" key="1">
    <citation type="submission" date="2020-08" db="EMBL/GenBank/DDBJ databases">
        <title>Bridging the membrane lipid divide: bacteria of the FCB group superphylum have the potential to synthesize archaeal ether lipids.</title>
        <authorList>
            <person name="Villanueva L."/>
            <person name="Von Meijenfeldt F.A.B."/>
            <person name="Westbye A.B."/>
            <person name="Yadav S."/>
            <person name="Hopmans E.C."/>
            <person name="Dutilh B.E."/>
            <person name="Sinninghe Damste J.S."/>
        </authorList>
    </citation>
    <scope>NUCLEOTIDE SEQUENCE [LARGE SCALE GENOMIC DNA]</scope>
    <source>
        <strain evidence="2">NIOZ-UU17</strain>
    </source>
</reference>
<evidence type="ECO:0000313" key="2">
    <source>
        <dbReference type="EMBL" id="MBC8431226.1"/>
    </source>
</evidence>
<sequence length="329" mass="37069">MKAFKIFRILILPALLIISACAHHQRVPAEIPNTLYSADGGGDEILNQFAPIFMVHGYSAAYNRIGRPAAKYDSQGNEQIYIDSENPVFYYLKQNFTTDKGFYTNLIYRVHFSKIPFSLIPFNLTAGGNVGLMVVITLDSRGKPVLVTTVHTCGCYLAILPTSFLPGDALPLNWQDKPVRAYGEKLPWLLDYSSRDNPGLVVHLRPGVHRIMDLEIMAAAELQDLRRFSVIKTPLQPVRELEQIPLGKGSTSFYYQKGSLKGHVKGSVKFLESILLSLPSLDLFVGADKVYGDRKETGNPFYTSLKPWNRNDSDMGNFARFLEFWGWRL</sequence>
<gene>
    <name evidence="2" type="ORF">H8D96_04845</name>
</gene>
<evidence type="ECO:0000313" key="3">
    <source>
        <dbReference type="Proteomes" id="UP000605201"/>
    </source>
</evidence>
<keyword evidence="1" id="KW-0732">Signal</keyword>
<comment type="caution">
    <text evidence="2">The sequence shown here is derived from an EMBL/GenBank/DDBJ whole genome shotgun (WGS) entry which is preliminary data.</text>
</comment>
<dbReference type="PROSITE" id="PS51257">
    <property type="entry name" value="PROKAR_LIPOPROTEIN"/>
    <property type="match status" value="1"/>
</dbReference>